<protein>
    <recommendedName>
        <fullName evidence="2">EF-hand domain-containing protein</fullName>
    </recommendedName>
</protein>
<organism evidence="1">
    <name type="scientific">Clastoptera arizonana</name>
    <name type="common">Arizona spittle bug</name>
    <dbReference type="NCBI Taxonomy" id="38151"/>
    <lineage>
        <taxon>Eukaryota</taxon>
        <taxon>Metazoa</taxon>
        <taxon>Ecdysozoa</taxon>
        <taxon>Arthropoda</taxon>
        <taxon>Hexapoda</taxon>
        <taxon>Insecta</taxon>
        <taxon>Pterygota</taxon>
        <taxon>Neoptera</taxon>
        <taxon>Paraneoptera</taxon>
        <taxon>Hemiptera</taxon>
        <taxon>Auchenorrhyncha</taxon>
        <taxon>Cercopoidea</taxon>
        <taxon>Clastopteridae</taxon>
        <taxon>Clastoptera</taxon>
    </lineage>
</organism>
<dbReference type="SUPFAM" id="SSF47473">
    <property type="entry name" value="EF-hand"/>
    <property type="match status" value="1"/>
</dbReference>
<accession>A0A1B6DVQ6</accession>
<gene>
    <name evidence="1" type="ORF">g.10108</name>
</gene>
<proteinExistence type="predicted"/>
<sequence>MRAIGSFLSQEEISTMYYEVLNKFEGDWINKCNYKIKLDEFVKLYINHRSVLGLTVEELEDAFLTFADDKSKSIISRSELFDALNSEGETMKNSEIVRCFNTLCDSFYPKKIRESDMENTLSFLPNEISFEYFMNTILGFNTSKCPE</sequence>
<evidence type="ECO:0008006" key="2">
    <source>
        <dbReference type="Google" id="ProtNLM"/>
    </source>
</evidence>
<dbReference type="EMBL" id="GEDC01007571">
    <property type="protein sequence ID" value="JAS29727.1"/>
    <property type="molecule type" value="Transcribed_RNA"/>
</dbReference>
<dbReference type="AlphaFoldDB" id="A0A1B6DVQ6"/>
<dbReference type="InterPro" id="IPR011992">
    <property type="entry name" value="EF-hand-dom_pair"/>
</dbReference>
<evidence type="ECO:0000313" key="1">
    <source>
        <dbReference type="EMBL" id="JAS29727.1"/>
    </source>
</evidence>
<name>A0A1B6DVQ6_9HEMI</name>
<reference evidence="1" key="1">
    <citation type="submission" date="2015-12" db="EMBL/GenBank/DDBJ databases">
        <title>De novo transcriptome assembly of four potential Pierce s Disease insect vectors from Arizona vineyards.</title>
        <authorList>
            <person name="Tassone E.E."/>
        </authorList>
    </citation>
    <scope>NUCLEOTIDE SEQUENCE</scope>
</reference>
<dbReference type="Gene3D" id="1.10.238.10">
    <property type="entry name" value="EF-hand"/>
    <property type="match status" value="1"/>
</dbReference>